<dbReference type="EMBL" id="CAMXCT020001491">
    <property type="protein sequence ID" value="CAL1143962.1"/>
    <property type="molecule type" value="Genomic_DNA"/>
</dbReference>
<organism evidence="2">
    <name type="scientific">Cladocopium goreaui</name>
    <dbReference type="NCBI Taxonomy" id="2562237"/>
    <lineage>
        <taxon>Eukaryota</taxon>
        <taxon>Sar</taxon>
        <taxon>Alveolata</taxon>
        <taxon>Dinophyceae</taxon>
        <taxon>Suessiales</taxon>
        <taxon>Symbiodiniaceae</taxon>
        <taxon>Cladocopium</taxon>
    </lineage>
</organism>
<proteinExistence type="predicted"/>
<protein>
    <submittedName>
        <fullName evidence="2">Uncharacterized protein</fullName>
    </submittedName>
</protein>
<dbReference type="EMBL" id="CAMXCT010001491">
    <property type="protein sequence ID" value="CAI3990587.1"/>
    <property type="molecule type" value="Genomic_DNA"/>
</dbReference>
<comment type="caution">
    <text evidence="2">The sequence shown here is derived from an EMBL/GenBank/DDBJ whole genome shotgun (WGS) entry which is preliminary data.</text>
</comment>
<dbReference type="EMBL" id="CAMXCT030001491">
    <property type="protein sequence ID" value="CAL4777899.1"/>
    <property type="molecule type" value="Genomic_DNA"/>
</dbReference>
<keyword evidence="4" id="KW-1185">Reference proteome</keyword>
<feature type="compositionally biased region" description="Polar residues" evidence="1">
    <location>
        <begin position="81"/>
        <end position="90"/>
    </location>
</feature>
<feature type="region of interest" description="Disordered" evidence="1">
    <location>
        <begin position="15"/>
        <end position="38"/>
    </location>
</feature>
<reference evidence="2" key="1">
    <citation type="submission" date="2022-10" db="EMBL/GenBank/DDBJ databases">
        <authorList>
            <person name="Chen Y."/>
            <person name="Dougan E. K."/>
            <person name="Chan C."/>
            <person name="Rhodes N."/>
            <person name="Thang M."/>
        </authorList>
    </citation>
    <scope>NUCLEOTIDE SEQUENCE</scope>
</reference>
<name>A0A9P1CE62_9DINO</name>
<evidence type="ECO:0000313" key="4">
    <source>
        <dbReference type="Proteomes" id="UP001152797"/>
    </source>
</evidence>
<feature type="compositionally biased region" description="Low complexity" evidence="1">
    <location>
        <begin position="16"/>
        <end position="27"/>
    </location>
</feature>
<gene>
    <name evidence="2" type="ORF">C1SCF055_LOCUS17564</name>
</gene>
<feature type="region of interest" description="Disordered" evidence="1">
    <location>
        <begin position="81"/>
        <end position="134"/>
    </location>
</feature>
<sequence length="163" mass="18070">MEHFLELPPLRCTWRTQQSSASSSPSEPTRRSVDSEMPISWISDHTEIRRLTRTSIESWESPKSLNCLRVFPGTAMVIEGSPSSWASSDTEAVDPEESSASGAPEGVTCRHPPRRPVKSVKVSWPEGVTKPLPPKRPVIQAAVRQALRWAQKADGGVWTLTKK</sequence>
<dbReference type="Proteomes" id="UP001152797">
    <property type="component" value="Unassembled WGS sequence"/>
</dbReference>
<accession>A0A9P1CE62</accession>
<reference evidence="3 4" key="2">
    <citation type="submission" date="2024-05" db="EMBL/GenBank/DDBJ databases">
        <authorList>
            <person name="Chen Y."/>
            <person name="Shah S."/>
            <person name="Dougan E. K."/>
            <person name="Thang M."/>
            <person name="Chan C."/>
        </authorList>
    </citation>
    <scope>NUCLEOTIDE SEQUENCE [LARGE SCALE GENOMIC DNA]</scope>
</reference>
<dbReference type="AlphaFoldDB" id="A0A9P1CE62"/>
<evidence type="ECO:0000313" key="2">
    <source>
        <dbReference type="EMBL" id="CAI3990587.1"/>
    </source>
</evidence>
<evidence type="ECO:0000256" key="1">
    <source>
        <dbReference type="SAM" id="MobiDB-lite"/>
    </source>
</evidence>
<evidence type="ECO:0000313" key="3">
    <source>
        <dbReference type="EMBL" id="CAL4777899.1"/>
    </source>
</evidence>